<evidence type="ECO:0000313" key="3">
    <source>
        <dbReference type="Proteomes" id="UP001204151"/>
    </source>
</evidence>
<name>A0ABT1ZSH4_9BURK</name>
<organism evidence="2 3">
    <name type="scientific">Massilia pinisoli</name>
    <dbReference type="NCBI Taxonomy" id="1772194"/>
    <lineage>
        <taxon>Bacteria</taxon>
        <taxon>Pseudomonadati</taxon>
        <taxon>Pseudomonadota</taxon>
        <taxon>Betaproteobacteria</taxon>
        <taxon>Burkholderiales</taxon>
        <taxon>Oxalobacteraceae</taxon>
        <taxon>Telluria group</taxon>
        <taxon>Massilia</taxon>
    </lineage>
</organism>
<reference evidence="2 3" key="1">
    <citation type="submission" date="2022-08" db="EMBL/GenBank/DDBJ databases">
        <title>Reclassification of Massilia species as members of the genera Telluria, Duganella, Pseudoduganella, Mokoshia gen. nov. and Zemynaea gen. nov. using orthogonal and non-orthogonal genome-based approaches.</title>
        <authorList>
            <person name="Bowman J.P."/>
        </authorList>
    </citation>
    <scope>NUCLEOTIDE SEQUENCE [LARGE SCALE GENOMIC DNA]</scope>
    <source>
        <strain evidence="2 3">JCM 31316</strain>
    </source>
</reference>
<dbReference type="Proteomes" id="UP001204151">
    <property type="component" value="Unassembled WGS sequence"/>
</dbReference>
<dbReference type="EMBL" id="JANUGW010000010">
    <property type="protein sequence ID" value="MCS0582868.1"/>
    <property type="molecule type" value="Genomic_DNA"/>
</dbReference>
<dbReference type="RefSeq" id="WP_258817466.1">
    <property type="nucleotide sequence ID" value="NZ_JANUGW010000010.1"/>
</dbReference>
<protein>
    <submittedName>
        <fullName evidence="2">Uncharacterized protein</fullName>
    </submittedName>
</protein>
<keyword evidence="3" id="KW-1185">Reference proteome</keyword>
<gene>
    <name evidence="2" type="ORF">NX784_14850</name>
</gene>
<feature type="transmembrane region" description="Helical" evidence="1">
    <location>
        <begin position="96"/>
        <end position="116"/>
    </location>
</feature>
<keyword evidence="1" id="KW-0812">Transmembrane</keyword>
<sequence>KVDLFELGSPEVGACAPRMFFRTQVQVATDVSANLVVAEWHIETTGEIMRKARTIAAEIVRVAFFLTILLAPVLLYRHTFGSHISTKTEDWTAMGTAMAGIYGPLLAVLTLVVLVFQVRLQAESGKHTFDQSHVQQANSDIAFYLEQLETALAMNHPLSGRSIGKYLRDTYAPRTTLDQLRDLHRVAAVVNEDYSKLFAAWSAYQSVVAGLQKVEAQPYIKTLASARQRATTVLTLEMCVSLDNFVWSLSEGSLKGPYLFSPLLRECSTDGGH</sequence>
<accession>A0ABT1ZSH4</accession>
<keyword evidence="1" id="KW-0472">Membrane</keyword>
<keyword evidence="1" id="KW-1133">Transmembrane helix</keyword>
<evidence type="ECO:0000313" key="2">
    <source>
        <dbReference type="EMBL" id="MCS0582868.1"/>
    </source>
</evidence>
<comment type="caution">
    <text evidence="2">The sequence shown here is derived from an EMBL/GenBank/DDBJ whole genome shotgun (WGS) entry which is preliminary data.</text>
</comment>
<feature type="non-terminal residue" evidence="2">
    <location>
        <position position="1"/>
    </location>
</feature>
<proteinExistence type="predicted"/>
<feature type="transmembrane region" description="Helical" evidence="1">
    <location>
        <begin position="59"/>
        <end position="76"/>
    </location>
</feature>
<evidence type="ECO:0000256" key="1">
    <source>
        <dbReference type="SAM" id="Phobius"/>
    </source>
</evidence>